<evidence type="ECO:0000313" key="4">
    <source>
        <dbReference type="Proteomes" id="UP000301870"/>
    </source>
</evidence>
<feature type="domain" description="Ubiquitin-like" evidence="3">
    <location>
        <begin position="113"/>
        <end position="160"/>
    </location>
</feature>
<dbReference type="CDD" id="cd17062">
    <property type="entry name" value="Ubl_NUB1"/>
    <property type="match status" value="1"/>
</dbReference>
<dbReference type="InterPro" id="IPR029071">
    <property type="entry name" value="Ubiquitin-like_domsf"/>
</dbReference>
<feature type="region of interest" description="Disordered" evidence="1">
    <location>
        <begin position="542"/>
        <end position="599"/>
    </location>
</feature>
<evidence type="ECO:0000259" key="2">
    <source>
        <dbReference type="PROSITE" id="PS50030"/>
    </source>
</evidence>
<dbReference type="PANTHER" id="PTHR12948:SF3">
    <property type="entry name" value="NEDD8 ULTIMATE BUSTER 1"/>
    <property type="match status" value="1"/>
</dbReference>
<dbReference type="PROSITE" id="PS50053">
    <property type="entry name" value="UBIQUITIN_2"/>
    <property type="match status" value="1"/>
</dbReference>
<evidence type="ECO:0000313" key="5">
    <source>
        <dbReference type="RefSeq" id="XP_022823617.1"/>
    </source>
</evidence>
<dbReference type="GeneID" id="111354404"/>
<dbReference type="Gene3D" id="3.10.20.90">
    <property type="entry name" value="Phosphatidylinositol 3-kinase Catalytic Subunit, Chain A, domain 1"/>
    <property type="match status" value="1"/>
</dbReference>
<feature type="domain" description="UBA" evidence="2">
    <location>
        <begin position="431"/>
        <end position="471"/>
    </location>
</feature>
<dbReference type="KEGG" id="sliu:111354404"/>
<dbReference type="SUPFAM" id="SSF46934">
    <property type="entry name" value="UBA-like"/>
    <property type="match status" value="3"/>
</dbReference>
<dbReference type="CDD" id="cd14270">
    <property type="entry name" value="UBA"/>
    <property type="match status" value="1"/>
</dbReference>
<dbReference type="Pfam" id="PF18037">
    <property type="entry name" value="Ubiquitin_5"/>
    <property type="match status" value="1"/>
</dbReference>
<accession>A0A9J7E7D8</accession>
<organism evidence="4 5">
    <name type="scientific">Spodoptera litura</name>
    <name type="common">Asian cotton leafworm</name>
    <dbReference type="NCBI Taxonomy" id="69820"/>
    <lineage>
        <taxon>Eukaryota</taxon>
        <taxon>Metazoa</taxon>
        <taxon>Ecdysozoa</taxon>
        <taxon>Arthropoda</taxon>
        <taxon>Hexapoda</taxon>
        <taxon>Insecta</taxon>
        <taxon>Pterygota</taxon>
        <taxon>Neoptera</taxon>
        <taxon>Endopterygota</taxon>
        <taxon>Lepidoptera</taxon>
        <taxon>Glossata</taxon>
        <taxon>Ditrysia</taxon>
        <taxon>Noctuoidea</taxon>
        <taxon>Noctuidae</taxon>
        <taxon>Amphipyrinae</taxon>
        <taxon>Spodoptera</taxon>
    </lineage>
</organism>
<feature type="compositionally biased region" description="Low complexity" evidence="1">
    <location>
        <begin position="484"/>
        <end position="493"/>
    </location>
</feature>
<feature type="compositionally biased region" description="Basic residues" evidence="1">
    <location>
        <begin position="562"/>
        <end position="578"/>
    </location>
</feature>
<dbReference type="Gene3D" id="1.10.8.10">
    <property type="entry name" value="DNA helicase RuvA subunit, C-terminal domain"/>
    <property type="match status" value="3"/>
</dbReference>
<feature type="region of interest" description="Disordered" evidence="1">
    <location>
        <begin position="475"/>
        <end position="495"/>
    </location>
</feature>
<dbReference type="InterPro" id="IPR015940">
    <property type="entry name" value="UBA"/>
</dbReference>
<evidence type="ECO:0000259" key="3">
    <source>
        <dbReference type="PROSITE" id="PS50053"/>
    </source>
</evidence>
<name>A0A9J7E7D8_SPOLT</name>
<dbReference type="CDD" id="cd14291">
    <property type="entry name" value="UBA1_NUB1_like"/>
    <property type="match status" value="1"/>
</dbReference>
<keyword evidence="4" id="KW-1185">Reference proteome</keyword>
<dbReference type="Proteomes" id="UP000301870">
    <property type="component" value="Chromosome 18"/>
</dbReference>
<dbReference type="AlphaFoldDB" id="A0A9J7E7D8"/>
<proteinExistence type="predicted"/>
<sequence>MDNNLQHEDLLIKLRAKLNQEKVKLWEPPFIAQDNEITQDFKNIAEKYAKDLSLETEVVQQALRELQLHSLERSKDNEEFKETGFATFRVKATIPGEKPKMMKLQKKLDGLGSELIAAIAAEIGVTENRVKLIYNGKVIKPTPSMEQQGLKNGATLMALVMAETPEEVKKEENMYMEMKTVRDDATLLSEYVDELADDEEYIKLEDQSGATVELPPAERRALVVGLALHERGRTAARHHDYSLALVLFLEADRQLSECRSSILQSVDNWAVLQLDVAWSYLCLRSLPQAADAAQRLARAEAAFRDSYGEDHARLIALKGSAANERVLLMRMYLLQGIVCYHQNKRAEARALLAKAETELNALRVDEDAVLTLMELGWSRAAARTGLRAAAGHVDTAHHYLADRRAQRDRAREAHRNDRQRRLLGVCEDGSQINLQLVEALVGMGYPRSVAVCALRNSNNHVAEAVRLIQEQPELLVDSDRSSDDASTISSDDSNIVPDNKLVAELEAMGYEAEQARAALRLARNHISGAVDALVAGGGLVLHKRPRTEGDPEDPSTSSGVVSKKKKAKKAHKKDKRRKERDQALRRLTASIKTEEDDYLDTSLTEEEEFLAQYKSLL</sequence>
<dbReference type="InterPro" id="IPR000626">
    <property type="entry name" value="Ubiquitin-like_dom"/>
</dbReference>
<gene>
    <name evidence="5" type="primary">LOC111354404</name>
</gene>
<dbReference type="Pfam" id="PF00627">
    <property type="entry name" value="UBA"/>
    <property type="match status" value="3"/>
</dbReference>
<dbReference type="SUPFAM" id="SSF54236">
    <property type="entry name" value="Ubiquitin-like"/>
    <property type="match status" value="1"/>
</dbReference>
<protein>
    <submittedName>
        <fullName evidence="5">NEDD8 ultimate buster 1-like isoform X1</fullName>
    </submittedName>
</protein>
<dbReference type="GO" id="GO:2000058">
    <property type="term" value="P:regulation of ubiquitin-dependent protein catabolic process"/>
    <property type="evidence" value="ECO:0007669"/>
    <property type="project" value="TreeGrafter"/>
</dbReference>
<dbReference type="SMART" id="SM00165">
    <property type="entry name" value="UBA"/>
    <property type="match status" value="3"/>
</dbReference>
<dbReference type="PROSITE" id="PS50030">
    <property type="entry name" value="UBA"/>
    <property type="match status" value="3"/>
</dbReference>
<dbReference type="PANTHER" id="PTHR12948">
    <property type="entry name" value="NEDD8 ULTIMATE BUSTER-1 BS4 PROTEIN"/>
    <property type="match status" value="1"/>
</dbReference>
<dbReference type="InterPro" id="IPR041207">
    <property type="entry name" value="NUB1_ubiquitin-like_dom"/>
</dbReference>
<feature type="domain" description="UBA" evidence="2">
    <location>
        <begin position="496"/>
        <end position="536"/>
    </location>
</feature>
<dbReference type="InterPro" id="IPR039749">
    <property type="entry name" value="NUB1"/>
</dbReference>
<reference evidence="5" key="1">
    <citation type="submission" date="2025-08" db="UniProtKB">
        <authorList>
            <consortium name="RefSeq"/>
        </authorList>
    </citation>
    <scope>IDENTIFICATION</scope>
    <source>
        <strain evidence="5">Ishihara</strain>
        <tissue evidence="5">Whole body</tissue>
    </source>
</reference>
<evidence type="ECO:0000256" key="1">
    <source>
        <dbReference type="SAM" id="MobiDB-lite"/>
    </source>
</evidence>
<dbReference type="OrthoDB" id="434245at2759"/>
<feature type="domain" description="UBA" evidence="2">
    <location>
        <begin position="363"/>
        <end position="403"/>
    </location>
</feature>
<dbReference type="RefSeq" id="XP_022823617.1">
    <property type="nucleotide sequence ID" value="XM_022967849.1"/>
</dbReference>
<dbReference type="InterPro" id="IPR009060">
    <property type="entry name" value="UBA-like_sf"/>
</dbReference>